<dbReference type="Proteomes" id="UP001055879">
    <property type="component" value="Linkage Group LG03"/>
</dbReference>
<protein>
    <submittedName>
        <fullName evidence="1">Uncharacterized protein</fullName>
    </submittedName>
</protein>
<evidence type="ECO:0000313" key="1">
    <source>
        <dbReference type="EMBL" id="KAI3745869.1"/>
    </source>
</evidence>
<reference evidence="2" key="1">
    <citation type="journal article" date="2022" name="Mol. Ecol. Resour.">
        <title>The genomes of chicory, endive, great burdock and yacon provide insights into Asteraceae palaeo-polyploidization history and plant inulin production.</title>
        <authorList>
            <person name="Fan W."/>
            <person name="Wang S."/>
            <person name="Wang H."/>
            <person name="Wang A."/>
            <person name="Jiang F."/>
            <person name="Liu H."/>
            <person name="Zhao H."/>
            <person name="Xu D."/>
            <person name="Zhang Y."/>
        </authorList>
    </citation>
    <scope>NUCLEOTIDE SEQUENCE [LARGE SCALE GENOMIC DNA]</scope>
    <source>
        <strain evidence="2">cv. Niubang</strain>
    </source>
</reference>
<keyword evidence="2" id="KW-1185">Reference proteome</keyword>
<reference evidence="1 2" key="2">
    <citation type="journal article" date="2022" name="Mol. Ecol. Resour.">
        <title>The genomes of chicory, endive, great burdock and yacon provide insights into Asteraceae paleo-polyploidization history and plant inulin production.</title>
        <authorList>
            <person name="Fan W."/>
            <person name="Wang S."/>
            <person name="Wang H."/>
            <person name="Wang A."/>
            <person name="Jiang F."/>
            <person name="Liu H."/>
            <person name="Zhao H."/>
            <person name="Xu D."/>
            <person name="Zhang Y."/>
        </authorList>
    </citation>
    <scope>NUCLEOTIDE SEQUENCE [LARGE SCALE GENOMIC DNA]</scope>
    <source>
        <strain evidence="2">cv. Niubang</strain>
    </source>
</reference>
<comment type="caution">
    <text evidence="1">The sequence shown here is derived from an EMBL/GenBank/DDBJ whole genome shotgun (WGS) entry which is preliminary data.</text>
</comment>
<proteinExistence type="predicted"/>
<evidence type="ECO:0000313" key="2">
    <source>
        <dbReference type="Proteomes" id="UP001055879"/>
    </source>
</evidence>
<accession>A0ACB9DGT5</accession>
<gene>
    <name evidence="1" type="ORF">L6452_08280</name>
</gene>
<name>A0ACB9DGT5_ARCLA</name>
<dbReference type="EMBL" id="CM042049">
    <property type="protein sequence ID" value="KAI3745869.1"/>
    <property type="molecule type" value="Genomic_DNA"/>
</dbReference>
<organism evidence="1 2">
    <name type="scientific">Arctium lappa</name>
    <name type="common">Greater burdock</name>
    <name type="synonym">Lappa major</name>
    <dbReference type="NCBI Taxonomy" id="4217"/>
    <lineage>
        <taxon>Eukaryota</taxon>
        <taxon>Viridiplantae</taxon>
        <taxon>Streptophyta</taxon>
        <taxon>Embryophyta</taxon>
        <taxon>Tracheophyta</taxon>
        <taxon>Spermatophyta</taxon>
        <taxon>Magnoliopsida</taxon>
        <taxon>eudicotyledons</taxon>
        <taxon>Gunneridae</taxon>
        <taxon>Pentapetalae</taxon>
        <taxon>asterids</taxon>
        <taxon>campanulids</taxon>
        <taxon>Asterales</taxon>
        <taxon>Asteraceae</taxon>
        <taxon>Carduoideae</taxon>
        <taxon>Cardueae</taxon>
        <taxon>Arctiinae</taxon>
        <taxon>Arctium</taxon>
    </lineage>
</organism>
<sequence>MALLTFPSSSEPQKVQPTNHIKRKEIQPKSKPKSKPKPKSQNPSSSSSSWDQFKNLLTCKQMDVFHGGSNNKVHIPIKNSNGYSKLSSCSSICSFRDVVHGNTRVVDRADNSPESSSVGLDSGLLSRKKQSTAAGGGSSSSRSLMGSVRSNGQGSYTSCSRGMQFRKLSGCYECHAIVDPSRYTLPRSSICVCSQCGEVFPKMESLEHHQAVRHAVSELGPEDSGRNIVEIIFKSSWLKRDHPIFTIERILKVHNTRRTIQRFEDCRDAVKIRTTATATASRCAADGNELLRFHCTTLSCSLGSRNSSTLCSSVPGCGVCTVIRHGFQGPKSGGIGGGDGGAKGGVRTTASSGRAHDCLGVDAHGRRAMLVCRVIAGKVKRVGEDAPPEEDGPYDSVAGYAGLYSNLEELYVFNPRAILPCFVVIYKALES</sequence>